<gene>
    <name evidence="5" type="ORF">SAMN05216446_0605</name>
    <name evidence="4" type="ORF">SAMN05216447_10660</name>
</gene>
<dbReference type="NCBIfam" id="TIGR01361">
    <property type="entry name" value="DAHP_synth_Bsub"/>
    <property type="match status" value="1"/>
</dbReference>
<dbReference type="EMBL" id="FNWT01000006">
    <property type="protein sequence ID" value="SEH58328.1"/>
    <property type="molecule type" value="Genomic_DNA"/>
</dbReference>
<dbReference type="PANTHER" id="PTHR43018:SF2">
    <property type="entry name" value="PHOSPHO-2-DEHYDRO-3-DEOXYHEPTONATE ALDOLASE"/>
    <property type="match status" value="1"/>
</dbReference>
<dbReference type="InterPro" id="IPR006268">
    <property type="entry name" value="DAHP_syn_2"/>
</dbReference>
<dbReference type="PANTHER" id="PTHR43018">
    <property type="entry name" value="PHOSPHO-2-DEHYDRO-3-DEOXYHEPTONATE ALDOLASE"/>
    <property type="match status" value="1"/>
</dbReference>
<dbReference type="GO" id="GO:0016740">
    <property type="term" value="F:transferase activity"/>
    <property type="evidence" value="ECO:0007669"/>
    <property type="project" value="UniProtKB-KW"/>
</dbReference>
<keyword evidence="7" id="KW-1185">Reference proteome</keyword>
<dbReference type="RefSeq" id="WP_078686802.1">
    <property type="nucleotide sequence ID" value="NZ_FNWT01000006.1"/>
</dbReference>
<sequence length="341" mass="37404">MIAIVKESATNDQLQHFVKWIEGRGFRTNVSRGENETVVGIIGDTTQIDPFLLESMDIIETVRRVSEPFKKANRKFHPEDTIVDCGHGVKIGGGNFQVMAGPCSVEGKNLIEIARCVKDAGATMLRGGAYKPRTSPYSYQGMGEKGLDLLLEASAELDMPIVTEVMDPRDVQLFVDKKIDVMQIGARNAQNFSLLKEVGKTKTPILLKRGMSGTIDELLMAAEYIMSEGNENVILCERGIRTFETRTRNTFDVNAIPVLHHLSHLPVVGDPSHSTGYTRYVRPAAYAATAAGADGLEIEVHNCPQEAWSDGAQALTPAQFADAMKRIALIREAVTADLDKE</sequence>
<dbReference type="SUPFAM" id="SSF51569">
    <property type="entry name" value="Aldolase"/>
    <property type="match status" value="1"/>
</dbReference>
<dbReference type="Gene3D" id="3.20.20.70">
    <property type="entry name" value="Aldolase class I"/>
    <property type="match status" value="1"/>
</dbReference>
<accession>A0A1H9NWQ5</accession>
<dbReference type="InterPro" id="IPR041071">
    <property type="entry name" value="DAHP_snth_FXD"/>
</dbReference>
<keyword evidence="1" id="KW-0808">Transferase</keyword>
<dbReference type="NCBIfam" id="NF009239">
    <property type="entry name" value="PRK12595.1"/>
    <property type="match status" value="1"/>
</dbReference>
<dbReference type="InterPro" id="IPR052899">
    <property type="entry name" value="Class-I_DAHP_synthase"/>
</dbReference>
<dbReference type="Gene3D" id="3.30.70.1140">
    <property type="entry name" value="Phospho-2-dehydro-3-deoxyheptonate aldolase, domain 1"/>
    <property type="match status" value="1"/>
</dbReference>
<evidence type="ECO:0000259" key="3">
    <source>
        <dbReference type="Pfam" id="PF18152"/>
    </source>
</evidence>
<protein>
    <submittedName>
        <fullName evidence="5">3-deoxy-D-arabinoheptulosonate-7-phosphate synthase</fullName>
    </submittedName>
</protein>
<organism evidence="5 6">
    <name type="scientific">Parafannyhessea umbonata</name>
    <dbReference type="NCBI Taxonomy" id="604330"/>
    <lineage>
        <taxon>Bacteria</taxon>
        <taxon>Bacillati</taxon>
        <taxon>Actinomycetota</taxon>
        <taxon>Coriobacteriia</taxon>
        <taxon>Coriobacteriales</taxon>
        <taxon>Atopobiaceae</taxon>
        <taxon>Parafannyhessea</taxon>
    </lineage>
</organism>
<evidence type="ECO:0000313" key="7">
    <source>
        <dbReference type="Proteomes" id="UP000199135"/>
    </source>
</evidence>
<evidence type="ECO:0000313" key="4">
    <source>
        <dbReference type="EMBL" id="SEH58328.1"/>
    </source>
</evidence>
<name>A0A1H9NWQ5_9ACTN</name>
<reference evidence="6 7" key="1">
    <citation type="submission" date="2016-10" db="EMBL/GenBank/DDBJ databases">
        <authorList>
            <person name="Varghese N."/>
            <person name="Submissions S."/>
        </authorList>
    </citation>
    <scope>NUCLEOTIDE SEQUENCE [LARGE SCALE GENOMIC DNA]</scope>
    <source>
        <strain evidence="6">KHGC19</strain>
        <strain evidence="4 7">WCP15</strain>
    </source>
</reference>
<dbReference type="Proteomes" id="UP000199128">
    <property type="component" value="Unassembled WGS sequence"/>
</dbReference>
<dbReference type="Pfam" id="PF00793">
    <property type="entry name" value="DAHP_synth_1"/>
    <property type="match status" value="1"/>
</dbReference>
<evidence type="ECO:0000313" key="6">
    <source>
        <dbReference type="Proteomes" id="UP000199128"/>
    </source>
</evidence>
<dbReference type="InterPro" id="IPR013785">
    <property type="entry name" value="Aldolase_TIM"/>
</dbReference>
<evidence type="ECO:0000259" key="2">
    <source>
        <dbReference type="Pfam" id="PF00793"/>
    </source>
</evidence>
<dbReference type="Pfam" id="PF18152">
    <property type="entry name" value="DAHP_snth_FXD"/>
    <property type="match status" value="1"/>
</dbReference>
<dbReference type="EMBL" id="FOGP01000002">
    <property type="protein sequence ID" value="SER39753.1"/>
    <property type="molecule type" value="Genomic_DNA"/>
</dbReference>
<feature type="domain" description="DAHP synthase ferredoxin-like" evidence="3">
    <location>
        <begin position="1"/>
        <end position="67"/>
    </location>
</feature>
<dbReference type="Proteomes" id="UP000199135">
    <property type="component" value="Unassembled WGS sequence"/>
</dbReference>
<dbReference type="AlphaFoldDB" id="A0A1H9NWQ5"/>
<evidence type="ECO:0000256" key="1">
    <source>
        <dbReference type="ARBA" id="ARBA00022679"/>
    </source>
</evidence>
<dbReference type="InterPro" id="IPR006218">
    <property type="entry name" value="DAHP1/KDSA"/>
</dbReference>
<feature type="domain" description="DAHP synthetase I/KDSA" evidence="2">
    <location>
        <begin position="82"/>
        <end position="322"/>
    </location>
</feature>
<proteinExistence type="predicted"/>
<reference evidence="5" key="2">
    <citation type="submission" date="2016-10" db="EMBL/GenBank/DDBJ databases">
        <authorList>
            <person name="de Groot N.N."/>
        </authorList>
    </citation>
    <scope>NUCLEOTIDE SEQUENCE [LARGE SCALE GENOMIC DNA]</scope>
    <source>
        <strain evidence="5">KHGC19</strain>
    </source>
</reference>
<dbReference type="GO" id="GO:0009073">
    <property type="term" value="P:aromatic amino acid family biosynthetic process"/>
    <property type="evidence" value="ECO:0007669"/>
    <property type="project" value="InterPro"/>
</dbReference>
<evidence type="ECO:0000313" key="5">
    <source>
        <dbReference type="EMBL" id="SER39753.1"/>
    </source>
</evidence>
<dbReference type="GO" id="GO:0016832">
    <property type="term" value="F:aldehyde-lyase activity"/>
    <property type="evidence" value="ECO:0007669"/>
    <property type="project" value="InterPro"/>
</dbReference>
<dbReference type="NCBIfam" id="NF006421">
    <property type="entry name" value="PRK08673.1"/>
    <property type="match status" value="1"/>
</dbReference>